<dbReference type="EnsemblMetazoa" id="CapteT201328">
    <property type="protein sequence ID" value="CapteP201328"/>
    <property type="gene ID" value="CapteG201328"/>
</dbReference>
<protein>
    <recommendedName>
        <fullName evidence="5">G-protein coupled receptors family 1 profile domain-containing protein</fullName>
    </recommendedName>
</protein>
<keyword evidence="4" id="KW-1185">Reference proteome</keyword>
<sequence>MCETAANCSTPDHVISGLFNEFAVTPLVFATVSIVMNLASLVVQSKVQHDSENFFYVIVTELCILVVILDGTNIIRESLLSQIVNEDHVVVICKYSAILVMANISGTGLVVLVLLVNQYIFLHRPLVYSTVFSQRKASALLASSTILLLINLIIVILLWDDDQPCTYYLNLPRWHHGVMTSMMLSPLVISGVLRFSVIILTQSHIRQIVALQINDDSESAGQGAHNEVKRNHRTLASLIFLGISLSAHWIPQIATFLWYIVAPGDFDSSAFYWCSKISLYLRFWFGVWLPPALIFKTRESRNYLMKLFYSLRRPRGVAN</sequence>
<evidence type="ECO:0000313" key="3">
    <source>
        <dbReference type="EnsemblMetazoa" id="CapteP201328"/>
    </source>
</evidence>
<reference evidence="4" key="1">
    <citation type="submission" date="2012-12" db="EMBL/GenBank/DDBJ databases">
        <authorList>
            <person name="Hellsten U."/>
            <person name="Grimwood J."/>
            <person name="Chapman J.A."/>
            <person name="Shapiro H."/>
            <person name="Aerts A."/>
            <person name="Otillar R.P."/>
            <person name="Terry A.Y."/>
            <person name="Boore J.L."/>
            <person name="Simakov O."/>
            <person name="Marletaz F."/>
            <person name="Cho S.-J."/>
            <person name="Edsinger-Gonzales E."/>
            <person name="Havlak P."/>
            <person name="Kuo D.-H."/>
            <person name="Larsson T."/>
            <person name="Lv J."/>
            <person name="Arendt D."/>
            <person name="Savage R."/>
            <person name="Osoegawa K."/>
            <person name="de Jong P."/>
            <person name="Lindberg D.R."/>
            <person name="Seaver E.C."/>
            <person name="Weisblat D.A."/>
            <person name="Putnam N.H."/>
            <person name="Grigoriev I.V."/>
            <person name="Rokhsar D.S."/>
        </authorList>
    </citation>
    <scope>NUCLEOTIDE SEQUENCE</scope>
    <source>
        <strain evidence="4">I ESC-2004</strain>
    </source>
</reference>
<feature type="transmembrane region" description="Helical" evidence="1">
    <location>
        <begin position="137"/>
        <end position="159"/>
    </location>
</feature>
<feature type="transmembrane region" description="Helical" evidence="1">
    <location>
        <begin position="95"/>
        <end position="116"/>
    </location>
</feature>
<reference evidence="3" key="3">
    <citation type="submission" date="2015-06" db="UniProtKB">
        <authorList>
            <consortium name="EnsemblMetazoa"/>
        </authorList>
    </citation>
    <scope>IDENTIFICATION</scope>
</reference>
<dbReference type="Proteomes" id="UP000014760">
    <property type="component" value="Unassembled WGS sequence"/>
</dbReference>
<feature type="transmembrane region" description="Helical" evidence="1">
    <location>
        <begin position="277"/>
        <end position="295"/>
    </location>
</feature>
<gene>
    <name evidence="2" type="ORF">CAPTEDRAFT_201328</name>
</gene>
<evidence type="ECO:0000256" key="1">
    <source>
        <dbReference type="SAM" id="Phobius"/>
    </source>
</evidence>
<keyword evidence="1" id="KW-0812">Transmembrane</keyword>
<evidence type="ECO:0000313" key="4">
    <source>
        <dbReference type="Proteomes" id="UP000014760"/>
    </source>
</evidence>
<name>R7UTE4_CAPTE</name>
<dbReference type="OrthoDB" id="9845816at2759"/>
<reference evidence="2 4" key="2">
    <citation type="journal article" date="2013" name="Nature">
        <title>Insights into bilaterian evolution from three spiralian genomes.</title>
        <authorList>
            <person name="Simakov O."/>
            <person name="Marletaz F."/>
            <person name="Cho S.J."/>
            <person name="Edsinger-Gonzales E."/>
            <person name="Havlak P."/>
            <person name="Hellsten U."/>
            <person name="Kuo D.H."/>
            <person name="Larsson T."/>
            <person name="Lv J."/>
            <person name="Arendt D."/>
            <person name="Savage R."/>
            <person name="Osoegawa K."/>
            <person name="de Jong P."/>
            <person name="Grimwood J."/>
            <person name="Chapman J.A."/>
            <person name="Shapiro H."/>
            <person name="Aerts A."/>
            <person name="Otillar R.P."/>
            <person name="Terry A.Y."/>
            <person name="Boore J.L."/>
            <person name="Grigoriev I.V."/>
            <person name="Lindberg D.R."/>
            <person name="Seaver E.C."/>
            <person name="Weisblat D.A."/>
            <person name="Putnam N.H."/>
            <person name="Rokhsar D.S."/>
        </authorList>
    </citation>
    <scope>NUCLEOTIDE SEQUENCE</scope>
    <source>
        <strain evidence="2 4">I ESC-2004</strain>
    </source>
</reference>
<feature type="transmembrane region" description="Helical" evidence="1">
    <location>
        <begin position="179"/>
        <end position="200"/>
    </location>
</feature>
<dbReference type="AlphaFoldDB" id="R7UTE4"/>
<feature type="transmembrane region" description="Helical" evidence="1">
    <location>
        <begin position="22"/>
        <end position="42"/>
    </location>
</feature>
<accession>R7UTE4</accession>
<evidence type="ECO:0000313" key="2">
    <source>
        <dbReference type="EMBL" id="ELU09433.1"/>
    </source>
</evidence>
<dbReference type="EMBL" id="KB298218">
    <property type="protein sequence ID" value="ELU09433.1"/>
    <property type="molecule type" value="Genomic_DNA"/>
</dbReference>
<keyword evidence="1" id="KW-1133">Transmembrane helix</keyword>
<dbReference type="EMBL" id="AMQN01006385">
    <property type="status" value="NOT_ANNOTATED_CDS"/>
    <property type="molecule type" value="Genomic_DNA"/>
</dbReference>
<keyword evidence="1" id="KW-0472">Membrane</keyword>
<evidence type="ECO:0008006" key="5">
    <source>
        <dbReference type="Google" id="ProtNLM"/>
    </source>
</evidence>
<feature type="transmembrane region" description="Helical" evidence="1">
    <location>
        <begin position="238"/>
        <end position="261"/>
    </location>
</feature>
<proteinExistence type="predicted"/>
<dbReference type="HOGENOM" id="CLU_967228_0_0_1"/>
<dbReference type="Gene3D" id="1.20.1070.10">
    <property type="entry name" value="Rhodopsin 7-helix transmembrane proteins"/>
    <property type="match status" value="1"/>
</dbReference>
<organism evidence="2">
    <name type="scientific">Capitella teleta</name>
    <name type="common">Polychaete worm</name>
    <dbReference type="NCBI Taxonomy" id="283909"/>
    <lineage>
        <taxon>Eukaryota</taxon>
        <taxon>Metazoa</taxon>
        <taxon>Spiralia</taxon>
        <taxon>Lophotrochozoa</taxon>
        <taxon>Annelida</taxon>
        <taxon>Polychaeta</taxon>
        <taxon>Sedentaria</taxon>
        <taxon>Scolecida</taxon>
        <taxon>Capitellidae</taxon>
        <taxon>Capitella</taxon>
    </lineage>
</organism>
<feature type="transmembrane region" description="Helical" evidence="1">
    <location>
        <begin position="54"/>
        <end position="75"/>
    </location>
</feature>
<dbReference type="SUPFAM" id="SSF81321">
    <property type="entry name" value="Family A G protein-coupled receptor-like"/>
    <property type="match status" value="1"/>
</dbReference>